<sequence>MRVIRQHEHPVGAHPPGEHLGQGAGGGAVGAPGHVVEDDDSAGEQLAVARLGEPVHHLAGGLRTVMGAGRDQDQRVRGVEQTLDHRMLDVGPGVGDQHRVEPPQNLMGGQIRLGVEQFPVADVAVGGQHIQAGGRALSDVGAHVGVALDAGVGQHLAVGGRRRRIDPLPQVGPDVGVAVDGHHLVVQPRERRTHPDRGGGLAGPAFATEHHHRVGAG</sequence>
<accession>A0A2S8BBH7</accession>
<evidence type="ECO:0000313" key="2">
    <source>
        <dbReference type="EMBL" id="PQM44002.1"/>
    </source>
</evidence>
<evidence type="ECO:0000256" key="1">
    <source>
        <dbReference type="SAM" id="MobiDB-lite"/>
    </source>
</evidence>
<evidence type="ECO:0000313" key="3">
    <source>
        <dbReference type="Proteomes" id="UP000238296"/>
    </source>
</evidence>
<dbReference type="AlphaFoldDB" id="A0A2S8BBH7"/>
<protein>
    <submittedName>
        <fullName evidence="2">Uncharacterized protein</fullName>
    </submittedName>
</protein>
<proteinExistence type="predicted"/>
<dbReference type="Proteomes" id="UP000238296">
    <property type="component" value="Unassembled WGS sequence"/>
</dbReference>
<name>A0A2S8BBH7_9MYCO</name>
<organism evidence="2 3">
    <name type="scientific">Mycobacterium talmoniae</name>
    <dbReference type="NCBI Taxonomy" id="1858794"/>
    <lineage>
        <taxon>Bacteria</taxon>
        <taxon>Bacillati</taxon>
        <taxon>Actinomycetota</taxon>
        <taxon>Actinomycetes</taxon>
        <taxon>Mycobacteriales</taxon>
        <taxon>Mycobacteriaceae</taxon>
        <taxon>Mycobacterium</taxon>
    </lineage>
</organism>
<dbReference type="EMBL" id="PPEA01001063">
    <property type="protein sequence ID" value="PQM44002.1"/>
    <property type="molecule type" value="Genomic_DNA"/>
</dbReference>
<feature type="compositionally biased region" description="Gly residues" evidence="1">
    <location>
        <begin position="20"/>
        <end position="30"/>
    </location>
</feature>
<comment type="caution">
    <text evidence="2">The sequence shown here is derived from an EMBL/GenBank/DDBJ whole genome shotgun (WGS) entry which is preliminary data.</text>
</comment>
<reference evidence="2 3" key="1">
    <citation type="journal article" date="2017" name="Int. J. Syst. Evol. Microbiol.">
        <title>Mycobacterium talmoniae sp. nov., a slowly growing mycobacterium isolated from human respiratory samples.</title>
        <authorList>
            <person name="Davidson R.M."/>
            <person name="DeGroote M.A."/>
            <person name="Marola J.L."/>
            <person name="Buss S."/>
            <person name="Jones V."/>
            <person name="McNeil M.R."/>
            <person name="Freifeld A.G."/>
            <person name="Elaine Epperson L."/>
            <person name="Hasan N.A."/>
            <person name="Jackson M."/>
            <person name="Iwen P.C."/>
            <person name="Salfinger M."/>
            <person name="Strong M."/>
        </authorList>
    </citation>
    <scope>NUCLEOTIDE SEQUENCE [LARGE SCALE GENOMIC DNA]</scope>
    <source>
        <strain evidence="2 3">ATCC BAA-2683</strain>
    </source>
</reference>
<feature type="region of interest" description="Disordered" evidence="1">
    <location>
        <begin position="1"/>
        <end position="42"/>
    </location>
</feature>
<feature type="compositionally biased region" description="Basic and acidic residues" evidence="1">
    <location>
        <begin position="1"/>
        <end position="11"/>
    </location>
</feature>
<gene>
    <name evidence="2" type="ORF">C1Y40_05839</name>
</gene>
<feature type="region of interest" description="Disordered" evidence="1">
    <location>
        <begin position="189"/>
        <end position="217"/>
    </location>
</feature>